<dbReference type="InterPro" id="IPR030802">
    <property type="entry name" value="Permease_MalE"/>
</dbReference>
<accession>A0A0F9W6M3</accession>
<organism evidence="8">
    <name type="scientific">marine sediment metagenome</name>
    <dbReference type="NCBI Taxonomy" id="412755"/>
    <lineage>
        <taxon>unclassified sequences</taxon>
        <taxon>metagenomes</taxon>
        <taxon>ecological metagenomes</taxon>
    </lineage>
</organism>
<comment type="similarity">
    <text evidence="2">Belongs to the MlaE permease family.</text>
</comment>
<dbReference type="GO" id="GO:0043190">
    <property type="term" value="C:ATP-binding cassette (ABC) transporter complex"/>
    <property type="evidence" value="ECO:0007669"/>
    <property type="project" value="InterPro"/>
</dbReference>
<evidence type="ECO:0000256" key="5">
    <source>
        <dbReference type="ARBA" id="ARBA00022989"/>
    </source>
</evidence>
<comment type="subcellular location">
    <subcellularLocation>
        <location evidence="1">Membrane</location>
        <topology evidence="1">Multi-pass membrane protein</topology>
    </subcellularLocation>
</comment>
<dbReference type="NCBIfam" id="TIGR00056">
    <property type="entry name" value="MlaE family lipid ABC transporter permease subunit"/>
    <property type="match status" value="1"/>
</dbReference>
<evidence type="ECO:0000313" key="8">
    <source>
        <dbReference type="EMBL" id="KKN81301.1"/>
    </source>
</evidence>
<dbReference type="InterPro" id="IPR003453">
    <property type="entry name" value="ABC_MlaE_roteobac"/>
</dbReference>
<feature type="transmembrane region" description="Helical" evidence="7">
    <location>
        <begin position="57"/>
        <end position="78"/>
    </location>
</feature>
<protein>
    <recommendedName>
        <fullName evidence="9">ABC transporter permease</fullName>
    </recommendedName>
</protein>
<sequence length="272" mass="29192">MIQAIGQVGARTIQAVEGFGDFCRFCGETFSWMAAGARRGRNFRLVLPQLMEIGTRSLPVVMVTGLFVGMVLAVQMVPQFKAMGMVPRMGMIVNLSVLRELGPVLSGVMLAGRVGGGLTAELGTMRVTEQIDALRAMGTSPIRVLVVPRFLACVLLTPLLVIYADVMGILGGYVISVAIYGVNSAEFWRHAAEGLRQFDIFYGLIKATFFGTALGMICCYKGFRCSAGAAGVGRACTQAFVTSCMTILGLNLFLGILLNAIEEQIFGLRLVI</sequence>
<comment type="caution">
    <text evidence="8">The sequence shown here is derived from an EMBL/GenBank/DDBJ whole genome shotgun (WGS) entry which is preliminary data.</text>
</comment>
<evidence type="ECO:0000256" key="4">
    <source>
        <dbReference type="ARBA" id="ARBA00022692"/>
    </source>
</evidence>
<keyword evidence="6 7" id="KW-0472">Membrane</keyword>
<evidence type="ECO:0008006" key="9">
    <source>
        <dbReference type="Google" id="ProtNLM"/>
    </source>
</evidence>
<evidence type="ECO:0000256" key="7">
    <source>
        <dbReference type="SAM" id="Phobius"/>
    </source>
</evidence>
<dbReference type="AlphaFoldDB" id="A0A0F9W6M3"/>
<keyword evidence="3" id="KW-0813">Transport</keyword>
<dbReference type="Pfam" id="PF02405">
    <property type="entry name" value="MlaE"/>
    <property type="match status" value="1"/>
</dbReference>
<evidence type="ECO:0000256" key="3">
    <source>
        <dbReference type="ARBA" id="ARBA00022448"/>
    </source>
</evidence>
<dbReference type="GO" id="GO:0005548">
    <property type="term" value="F:phospholipid transporter activity"/>
    <property type="evidence" value="ECO:0007669"/>
    <property type="project" value="TreeGrafter"/>
</dbReference>
<feature type="transmembrane region" description="Helical" evidence="7">
    <location>
        <begin position="200"/>
        <end position="220"/>
    </location>
</feature>
<evidence type="ECO:0000256" key="6">
    <source>
        <dbReference type="ARBA" id="ARBA00023136"/>
    </source>
</evidence>
<dbReference type="EMBL" id="LAZR01000217">
    <property type="protein sequence ID" value="KKN81301.1"/>
    <property type="molecule type" value="Genomic_DNA"/>
</dbReference>
<feature type="transmembrane region" description="Helical" evidence="7">
    <location>
        <begin position="150"/>
        <end position="180"/>
    </location>
</feature>
<feature type="transmembrane region" description="Helical" evidence="7">
    <location>
        <begin position="240"/>
        <end position="261"/>
    </location>
</feature>
<reference evidence="8" key="1">
    <citation type="journal article" date="2015" name="Nature">
        <title>Complex archaea that bridge the gap between prokaryotes and eukaryotes.</title>
        <authorList>
            <person name="Spang A."/>
            <person name="Saw J.H."/>
            <person name="Jorgensen S.L."/>
            <person name="Zaremba-Niedzwiedzka K."/>
            <person name="Martijn J."/>
            <person name="Lind A.E."/>
            <person name="van Eijk R."/>
            <person name="Schleper C."/>
            <person name="Guy L."/>
            <person name="Ettema T.J."/>
        </authorList>
    </citation>
    <scope>NUCLEOTIDE SEQUENCE</scope>
</reference>
<evidence type="ECO:0000256" key="2">
    <source>
        <dbReference type="ARBA" id="ARBA00007556"/>
    </source>
</evidence>
<evidence type="ECO:0000256" key="1">
    <source>
        <dbReference type="ARBA" id="ARBA00004141"/>
    </source>
</evidence>
<gene>
    <name evidence="8" type="ORF">LCGC14_0321380</name>
</gene>
<dbReference type="PANTHER" id="PTHR30188">
    <property type="entry name" value="ABC TRANSPORTER PERMEASE PROTEIN-RELATED"/>
    <property type="match status" value="1"/>
</dbReference>
<keyword evidence="4 7" id="KW-0812">Transmembrane</keyword>
<name>A0A0F9W6M3_9ZZZZ</name>
<dbReference type="PANTHER" id="PTHR30188:SF4">
    <property type="entry name" value="PROTEIN TRIGALACTOSYLDIACYLGLYCEROL 1, CHLOROPLASTIC"/>
    <property type="match status" value="1"/>
</dbReference>
<proteinExistence type="inferred from homology"/>
<keyword evidence="5 7" id="KW-1133">Transmembrane helix</keyword>